<evidence type="ECO:0000313" key="13">
    <source>
        <dbReference type="EMBL" id="GAY45099.1"/>
    </source>
</evidence>
<comment type="pathway">
    <text evidence="2 10">Protein modification; protein ubiquitination.</text>
</comment>
<keyword evidence="5 10" id="KW-0863">Zinc-finger</keyword>
<dbReference type="Gene3D" id="2.10.110.30">
    <property type="match status" value="1"/>
</dbReference>
<feature type="region of interest" description="Disordered" evidence="11">
    <location>
        <begin position="1128"/>
        <end position="1152"/>
    </location>
</feature>
<comment type="similarity">
    <text evidence="8 10">Belongs to the E3 ubiquitin-protein ligase UBR1-like family.</text>
</comment>
<comment type="catalytic activity">
    <reaction evidence="1 10">
        <text>S-ubiquitinyl-[E2 ubiquitin-conjugating enzyme]-L-cysteine + [acceptor protein]-L-lysine = [E2 ubiquitin-conjugating enzyme]-L-cysteine + N(6)-ubiquitinyl-[acceptor protein]-L-lysine.</text>
        <dbReference type="EC" id="2.3.2.27"/>
    </reaction>
</comment>
<dbReference type="GO" id="GO:0016567">
    <property type="term" value="P:protein ubiquitination"/>
    <property type="evidence" value="ECO:0007669"/>
    <property type="project" value="UniProtKB-UniRule"/>
</dbReference>
<dbReference type="EMBL" id="BDQV01000027">
    <property type="protein sequence ID" value="GAY45099.1"/>
    <property type="molecule type" value="Genomic_DNA"/>
</dbReference>
<dbReference type="SMART" id="SM00396">
    <property type="entry name" value="ZnF_UBR1"/>
    <property type="match status" value="1"/>
</dbReference>
<dbReference type="Pfam" id="PF22960">
    <property type="entry name" value="WHD_UBR1"/>
    <property type="match status" value="1"/>
</dbReference>
<name>A0A2H5NYA8_CITUN</name>
<evidence type="ECO:0000256" key="11">
    <source>
        <dbReference type="SAM" id="MobiDB-lite"/>
    </source>
</evidence>
<dbReference type="UniPathway" id="UPA00143"/>
<dbReference type="InterPro" id="IPR055194">
    <property type="entry name" value="UBR1-like_WH"/>
</dbReference>
<dbReference type="GO" id="GO:0071596">
    <property type="term" value="P:ubiquitin-dependent protein catabolic process via the N-end rule pathway"/>
    <property type="evidence" value="ECO:0007669"/>
    <property type="project" value="UniProtKB-UniRule"/>
</dbReference>
<evidence type="ECO:0000256" key="5">
    <source>
        <dbReference type="ARBA" id="ARBA00022771"/>
    </source>
</evidence>
<evidence type="ECO:0000256" key="6">
    <source>
        <dbReference type="ARBA" id="ARBA00022786"/>
    </source>
</evidence>
<evidence type="ECO:0000256" key="3">
    <source>
        <dbReference type="ARBA" id="ARBA00022679"/>
    </source>
</evidence>
<evidence type="ECO:0000256" key="7">
    <source>
        <dbReference type="ARBA" id="ARBA00022833"/>
    </source>
</evidence>
<feature type="domain" description="UBR-type" evidence="12">
    <location>
        <begin position="116"/>
        <end position="186"/>
    </location>
</feature>
<feature type="zinc finger region" description="UBR-type" evidence="9">
    <location>
        <begin position="116"/>
        <end position="186"/>
    </location>
</feature>
<accession>A0A2H5NYA8</accession>
<dbReference type="STRING" id="55188.A0A2H5NYA8"/>
<evidence type="ECO:0000313" key="14">
    <source>
        <dbReference type="Proteomes" id="UP000236630"/>
    </source>
</evidence>
<evidence type="ECO:0000256" key="4">
    <source>
        <dbReference type="ARBA" id="ARBA00022723"/>
    </source>
</evidence>
<dbReference type="PROSITE" id="PS51157">
    <property type="entry name" value="ZF_UBR"/>
    <property type="match status" value="1"/>
</dbReference>
<dbReference type="Gene3D" id="1.10.10.2670">
    <property type="entry name" value="E3 ubiquitin-protein ligase"/>
    <property type="match status" value="1"/>
</dbReference>
<dbReference type="Pfam" id="PF18995">
    <property type="entry name" value="PRT6_C"/>
    <property type="match status" value="2"/>
</dbReference>
<evidence type="ECO:0000256" key="10">
    <source>
        <dbReference type="RuleBase" id="RU366018"/>
    </source>
</evidence>
<dbReference type="CDD" id="cd16482">
    <property type="entry name" value="RING-H2_UBR1-like"/>
    <property type="match status" value="1"/>
</dbReference>
<proteinExistence type="inferred from homology"/>
<dbReference type="EC" id="2.3.2.27" evidence="10"/>
<keyword evidence="14" id="KW-1185">Reference proteome</keyword>
<sequence>MEIDSPPDFSPPKPRDRIVRRLINIGVPEEFLDYSGIVNFAKNDKSRIPELVSTILPPDEEVAEVIQDAKAKNKKVSVGPNMKGRFRESMLWLQWLMFEREPEKVLRKLSKIGQRGVCGAVWGNNDIAYRCRTCEHDPTCAICVPCFQNGNHKEHDYSIIYTGGGCCDCGDVTAWKREGFCSRHKGAEQIQPLPEKYANSAAPVLDALFIYWENKLSLAESVGQENPRASDHVAERRKLANELTFAVVEMLLEFCKNSESLLSFVSKRVISVIGLLDILVRAERFSSDVVVRKLHELLLKLLGEPIFKYEFAKVFLSYYPVFVKDAIREHSDDTIKKYPLLSTFSVQIFTVPTLTPRLVKEMNLLEMLLGCLREIFDSCAGDDSCLQVAKWANLYETTNRVIGDIRFVMSHAAVSKYATHEQLNISKAWMKLLTFVQGMNPQKRETGIHIREENEYMHLPLVLDHSIANIQPLLVDGAFSSAVAEETRYDFSMYKQDIGDGDSLRHAKVGRLSQESSVCGAMGRSSLSASTLKVDDVIFDAVSDVLLPHSVTWLAHECLRAMENWLGVDDRSVSVNDILSPNASRISGSNFVALKKTLSKIKKGKSIFSRLAGSSEVTAGIQESGDLDNATSMGKESKITISGERDTASWRSAGFNDSEMEGECATELDNLHVLSLCYWPDITYDVSSQDVSVHIPLHRLLSLIIQKALRRCYGESAASESADTGAENPLSAVSLDFFRHILGGCHPYGFSAFVMEHPLRIRVFCAQVHAGMWRRNGDAALSSCEWYRAVRWSEQGLELDLFLLQCCAALAPADLYVNRIIERFGLSNYLSLNLERPSEYEPILVQEMLTLIIQILQERRFCGLTTAESLKRELVHRLAIGDATHSQLVKSLPRDLSKFDQLQEILDAVAMYSHPSGFNQGMYSLRWSYWKELDIYHPRWSSRDLQVAEERYLRFCSVSALTAQLPRWTKIYYPLESIAGIATCKVVLQVIRVVLFYAVFTDNPTDSRAPYGVLLTALHLLALALDVCFQKKKSGDQSRDIGGSTPILDFASEEIAEGLNNGAGKQSLLSLLVFLMGMYKKDGADNFLEAGNCNLSSVIESLLKKFAEIDSRCMTKLQQLAPEIVSHLSQSLPRDDTSGSFSASDSEKRKAKARERQAAILEKMKAEQFKFLSSISSNIEDAPKSAPEVTNYDAEHVSEESVQDVCALCHDPNSRTPVSYLILLQKSRLLSFVDRGSPSWDQDQWLGKECGTISANNMVNQFGTNTPSSALGVISSCQLAQVAEEAVNQFAYNGKPEEVNAVLEFVKAQFPSLRNIPIPFTFSNGRKCTASSMEMFEQDLYLSICREMRKNMTYPDLMKEDEECSVAEGGLKNRGNSDSFLLGKYVASISKEMRENASASEVSRGDRIAAESLVYDGFGPIDCDGIHLSSCGHAVHQGCLDRYVSSLKERYNRRIIFEGGHIVDPDQGEFLCPVCRQLANSVLPALPWDLQRINEQPTVSGVGLSLDSNSSFTTREENTSLQLQQAVSLLQSASNVVGKADVIESFPLLKNEIMASNVEAVSRRMCKMYFQNKLDKFFGSARVNPSLIMWDALKYSLMSMEIAARSEKTSTTPIYDVNALDKELKSSSGFVLSLLLKVVQSMRSKNSLHVLQRFRGIQLFAESICSGTSIDNPGGRCKRGGNMLSILKHADVEVSYPDIQFWNRASDPVLARDPFSSLMWVLFCLPCQFILCKESLLSLVHVFYAVTLSQAVLSCCGKLQSKVNELGFSDSLISDISKLLGEFGSAQEYFVSNYIDPSCDIKDMIRRLSFPYLRRCALLWKLLNSTVPPPFSDRDHVLARSSHGISDMMDSSDDALSDLKEIQEVEKMFKIPSLDVILKDEVLRSLVLKWFHHFSKEFEVHRFQHVLYSTPAVPFKLMCLPHLYQDLLQSVALIASLFLMNLLCACYVVDYVPQAGSHAAGKAVVKAMQWPVVLVLRTTILLQRCARQAPWPSPYLDAFGEEDIEMHRGKPLYLNEERYAALTYMVASHGLDRSSKVLSQTTIGGFFLGKKTVLRNPKIAKLLVFNFMENKLRILDAGRLETNSFVAFWLRRAFALAYIYIYTPKALQIFISLNLNEFGVHRRSAAGKYTSSAPLNGCTVICKA</sequence>
<reference evidence="13 14" key="1">
    <citation type="journal article" date="2017" name="Front. Genet.">
        <title>Draft sequencing of the heterozygous diploid genome of Satsuma (Citrus unshiu Marc.) using a hybrid assembly approach.</title>
        <authorList>
            <person name="Shimizu T."/>
            <person name="Tanizawa Y."/>
            <person name="Mochizuki T."/>
            <person name="Nagasaki H."/>
            <person name="Yoshioka T."/>
            <person name="Toyoda A."/>
            <person name="Fujiyama A."/>
            <person name="Kaminuma E."/>
            <person name="Nakamura Y."/>
        </authorList>
    </citation>
    <scope>NUCLEOTIDE SEQUENCE [LARGE SCALE GENOMIC DNA]</scope>
    <source>
        <strain evidence="14">cv. Miyagawa wase</strain>
    </source>
</reference>
<dbReference type="GO" id="GO:0005737">
    <property type="term" value="C:cytoplasm"/>
    <property type="evidence" value="ECO:0007669"/>
    <property type="project" value="TreeGrafter"/>
</dbReference>
<dbReference type="SUPFAM" id="SSF46785">
    <property type="entry name" value="Winged helix' DNA-binding domain"/>
    <property type="match status" value="1"/>
</dbReference>
<dbReference type="Proteomes" id="UP000236630">
    <property type="component" value="Unassembled WGS sequence"/>
</dbReference>
<keyword evidence="6 10" id="KW-0833">Ubl conjugation pathway</keyword>
<dbReference type="InterPro" id="IPR003126">
    <property type="entry name" value="Znf_UBR"/>
</dbReference>
<organism evidence="13 14">
    <name type="scientific">Citrus unshiu</name>
    <name type="common">Satsuma mandarin</name>
    <name type="synonym">Citrus nobilis var. unshiu</name>
    <dbReference type="NCBI Taxonomy" id="55188"/>
    <lineage>
        <taxon>Eukaryota</taxon>
        <taxon>Viridiplantae</taxon>
        <taxon>Streptophyta</taxon>
        <taxon>Embryophyta</taxon>
        <taxon>Tracheophyta</taxon>
        <taxon>Spermatophyta</taxon>
        <taxon>Magnoliopsida</taxon>
        <taxon>eudicotyledons</taxon>
        <taxon>Gunneridae</taxon>
        <taxon>Pentapetalae</taxon>
        <taxon>rosids</taxon>
        <taxon>malvids</taxon>
        <taxon>Sapindales</taxon>
        <taxon>Rutaceae</taxon>
        <taxon>Aurantioideae</taxon>
        <taxon>Citrus</taxon>
    </lineage>
</organism>
<gene>
    <name evidence="13" type="ORF">CUMW_086920</name>
</gene>
<dbReference type="GO" id="GO:0061630">
    <property type="term" value="F:ubiquitin protein ligase activity"/>
    <property type="evidence" value="ECO:0007669"/>
    <property type="project" value="UniProtKB-UniRule"/>
</dbReference>
<dbReference type="InterPro" id="IPR036390">
    <property type="entry name" value="WH_DNA-bd_sf"/>
</dbReference>
<evidence type="ECO:0000256" key="2">
    <source>
        <dbReference type="ARBA" id="ARBA00004906"/>
    </source>
</evidence>
<dbReference type="InterPro" id="IPR039164">
    <property type="entry name" value="UBR1-like"/>
</dbReference>
<keyword evidence="3 10" id="KW-0808">Transferase</keyword>
<dbReference type="FunFam" id="2.10.110.30:FF:000002">
    <property type="entry name" value="Putative e3 ubiquitin-protein ligase ubr3"/>
    <property type="match status" value="1"/>
</dbReference>
<dbReference type="PANTHER" id="PTHR21497">
    <property type="entry name" value="UBIQUITIN LIGASE E3 ALPHA-RELATED"/>
    <property type="match status" value="1"/>
</dbReference>
<dbReference type="Pfam" id="PF02207">
    <property type="entry name" value="zf-UBR"/>
    <property type="match status" value="1"/>
</dbReference>
<dbReference type="GO" id="GO:0008270">
    <property type="term" value="F:zinc ion binding"/>
    <property type="evidence" value="ECO:0007669"/>
    <property type="project" value="UniProtKB-UniRule"/>
</dbReference>
<evidence type="ECO:0000256" key="1">
    <source>
        <dbReference type="ARBA" id="ARBA00000900"/>
    </source>
</evidence>
<protein>
    <recommendedName>
        <fullName evidence="10">E3 ubiquitin-protein ligase</fullName>
        <ecNumber evidence="10">2.3.2.27</ecNumber>
    </recommendedName>
</protein>
<comment type="function">
    <text evidence="10">Ubiquitin ligase protein which is a component of the N-end rule pathway. Recognizes and binds to proteins bearing specific N-terminal residues that are destabilizing according to the N-end rule, leading to their ubiquitination and subsequent degradation.</text>
</comment>
<evidence type="ECO:0000259" key="12">
    <source>
        <dbReference type="PROSITE" id="PS51157"/>
    </source>
</evidence>
<dbReference type="GO" id="GO:0000151">
    <property type="term" value="C:ubiquitin ligase complex"/>
    <property type="evidence" value="ECO:0007669"/>
    <property type="project" value="TreeGrafter"/>
</dbReference>
<dbReference type="InterPro" id="IPR044046">
    <property type="entry name" value="E3_ligase_UBR-like_C"/>
</dbReference>
<keyword evidence="7 10" id="KW-0862">Zinc</keyword>
<dbReference type="PANTHER" id="PTHR21497:SF53">
    <property type="entry name" value="E3 UBIQUITIN-PROTEIN LIGASE PRT6"/>
    <property type="match status" value="1"/>
</dbReference>
<evidence type="ECO:0000256" key="9">
    <source>
        <dbReference type="PROSITE-ProRule" id="PRU00508"/>
    </source>
</evidence>
<evidence type="ECO:0000256" key="8">
    <source>
        <dbReference type="ARBA" id="ARBA00046341"/>
    </source>
</evidence>
<comment type="caution">
    <text evidence="13">The sequence shown here is derived from an EMBL/GenBank/DDBJ whole genome shotgun (WGS) entry which is preliminary data.</text>
</comment>
<dbReference type="CDD" id="cd19673">
    <property type="entry name" value="UBR-box_UBR3"/>
    <property type="match status" value="1"/>
</dbReference>
<feature type="compositionally biased region" description="Polar residues" evidence="11">
    <location>
        <begin position="1128"/>
        <end position="1144"/>
    </location>
</feature>
<dbReference type="InterPro" id="IPR042065">
    <property type="entry name" value="E3_ELL-like"/>
</dbReference>
<keyword evidence="4 10" id="KW-0479">Metal-binding</keyword>